<evidence type="ECO:0000313" key="1">
    <source>
        <dbReference type="EMBL" id="KAH7909519.1"/>
    </source>
</evidence>
<keyword evidence="2" id="KW-1185">Reference proteome</keyword>
<reference evidence="1" key="1">
    <citation type="journal article" date="2021" name="New Phytol.">
        <title>Evolutionary innovations through gain and loss of genes in the ectomycorrhizal Boletales.</title>
        <authorList>
            <person name="Wu G."/>
            <person name="Miyauchi S."/>
            <person name="Morin E."/>
            <person name="Kuo A."/>
            <person name="Drula E."/>
            <person name="Varga T."/>
            <person name="Kohler A."/>
            <person name="Feng B."/>
            <person name="Cao Y."/>
            <person name="Lipzen A."/>
            <person name="Daum C."/>
            <person name="Hundley H."/>
            <person name="Pangilinan J."/>
            <person name="Johnson J."/>
            <person name="Barry K."/>
            <person name="LaButti K."/>
            <person name="Ng V."/>
            <person name="Ahrendt S."/>
            <person name="Min B."/>
            <person name="Choi I.G."/>
            <person name="Park H."/>
            <person name="Plett J.M."/>
            <person name="Magnuson J."/>
            <person name="Spatafora J.W."/>
            <person name="Nagy L.G."/>
            <person name="Henrissat B."/>
            <person name="Grigoriev I.V."/>
            <person name="Yang Z.L."/>
            <person name="Xu J."/>
            <person name="Martin F.M."/>
        </authorList>
    </citation>
    <scope>NUCLEOTIDE SEQUENCE</scope>
    <source>
        <strain evidence="1">ATCC 28755</strain>
    </source>
</reference>
<dbReference type="Proteomes" id="UP000790377">
    <property type="component" value="Unassembled WGS sequence"/>
</dbReference>
<dbReference type="EMBL" id="MU267755">
    <property type="protein sequence ID" value="KAH7909519.1"/>
    <property type="molecule type" value="Genomic_DNA"/>
</dbReference>
<evidence type="ECO:0000313" key="2">
    <source>
        <dbReference type="Proteomes" id="UP000790377"/>
    </source>
</evidence>
<sequence length="124" mass="14044">MVISCSHCHEIHSAKPLVQFLPLPPPFLHFEIRTAEPILPSLTLVFCHPTQPTSYKLCAIIYFGGQHFTCCLIPNTLDIWLYDGQVNGGNPVFIRSIDSEFDLTTLLSFFGRKALIYIYKLTSL</sequence>
<organism evidence="1 2">
    <name type="scientific">Hygrophoropsis aurantiaca</name>
    <dbReference type="NCBI Taxonomy" id="72124"/>
    <lineage>
        <taxon>Eukaryota</taxon>
        <taxon>Fungi</taxon>
        <taxon>Dikarya</taxon>
        <taxon>Basidiomycota</taxon>
        <taxon>Agaricomycotina</taxon>
        <taxon>Agaricomycetes</taxon>
        <taxon>Agaricomycetidae</taxon>
        <taxon>Boletales</taxon>
        <taxon>Coniophorineae</taxon>
        <taxon>Hygrophoropsidaceae</taxon>
        <taxon>Hygrophoropsis</taxon>
    </lineage>
</organism>
<comment type="caution">
    <text evidence="1">The sequence shown here is derived from an EMBL/GenBank/DDBJ whole genome shotgun (WGS) entry which is preliminary data.</text>
</comment>
<proteinExistence type="predicted"/>
<protein>
    <submittedName>
        <fullName evidence="1">Uncharacterized protein</fullName>
    </submittedName>
</protein>
<accession>A0ACB8A7P1</accession>
<gene>
    <name evidence="1" type="ORF">BJ138DRAFT_1010662</name>
</gene>
<name>A0ACB8A7P1_9AGAM</name>